<proteinExistence type="predicted"/>
<evidence type="ECO:0000313" key="2">
    <source>
        <dbReference type="Proteomes" id="UP000639516"/>
    </source>
</evidence>
<sequence length="56" mass="5931">MINVDNLDPEADRAKYALALAEALEGNEENTVGPTDRDIIVTAVRAYSALIDAGLA</sequence>
<protein>
    <submittedName>
        <fullName evidence="1">Uncharacterized protein</fullName>
    </submittedName>
</protein>
<evidence type="ECO:0000313" key="1">
    <source>
        <dbReference type="EMBL" id="MBC9982184.1"/>
    </source>
</evidence>
<name>A0ABR7UF93_9BRAD</name>
<accession>A0ABR7UF93</accession>
<comment type="caution">
    <text evidence="1">The sequence shown here is derived from an EMBL/GenBank/DDBJ whole genome shotgun (WGS) entry which is preliminary data.</text>
</comment>
<dbReference type="EMBL" id="JAATTO010000046">
    <property type="protein sequence ID" value="MBC9982184.1"/>
    <property type="molecule type" value="Genomic_DNA"/>
</dbReference>
<dbReference type="Proteomes" id="UP000639516">
    <property type="component" value="Unassembled WGS sequence"/>
</dbReference>
<gene>
    <name evidence="1" type="ORF">HA482_28640</name>
</gene>
<reference evidence="1 2" key="1">
    <citation type="journal article" date="2020" name="Arch. Microbiol.">
        <title>Bradyrhizobium campsiandrae sp. nov., a nitrogen-fixing bacterial strain isolated from a native leguminous tree from the Amazon adapted to flooded conditions.</title>
        <authorList>
            <person name="Cabral Michel D."/>
            <person name="Martins da Costa E."/>
            <person name="Azarias Guimaraes A."/>
            <person name="Soares de Carvalho T."/>
            <person name="Santos de Castro Caputo P."/>
            <person name="Willems A."/>
            <person name="de Souza Moreira F.M."/>
        </authorList>
    </citation>
    <scope>NUCLEOTIDE SEQUENCE [LARGE SCALE GENOMIC DNA]</scope>
    <source>
        <strain evidence="2">INPA 384B</strain>
    </source>
</reference>
<dbReference type="RefSeq" id="WP_188107740.1">
    <property type="nucleotide sequence ID" value="NZ_JAANIH010000089.1"/>
</dbReference>
<organism evidence="1 2">
    <name type="scientific">Bradyrhizobium campsiandrae</name>
    <dbReference type="NCBI Taxonomy" id="1729892"/>
    <lineage>
        <taxon>Bacteria</taxon>
        <taxon>Pseudomonadati</taxon>
        <taxon>Pseudomonadota</taxon>
        <taxon>Alphaproteobacteria</taxon>
        <taxon>Hyphomicrobiales</taxon>
        <taxon>Nitrobacteraceae</taxon>
        <taxon>Bradyrhizobium</taxon>
    </lineage>
</organism>
<keyword evidence="2" id="KW-1185">Reference proteome</keyword>